<proteinExistence type="predicted"/>
<gene>
    <name evidence="2" type="ORF">M6B38_328385</name>
</gene>
<evidence type="ECO:0000313" key="2">
    <source>
        <dbReference type="EMBL" id="KAJ6836132.1"/>
    </source>
</evidence>
<protein>
    <submittedName>
        <fullName evidence="2">Pollen-specific leucine-rich repeat extensin-like protein 3</fullName>
    </submittedName>
</protein>
<keyword evidence="3" id="KW-1185">Reference proteome</keyword>
<dbReference type="AlphaFoldDB" id="A0AAX6H5R8"/>
<evidence type="ECO:0000313" key="3">
    <source>
        <dbReference type="Proteomes" id="UP001140949"/>
    </source>
</evidence>
<dbReference type="Proteomes" id="UP001140949">
    <property type="component" value="Unassembled WGS sequence"/>
</dbReference>
<organism evidence="2 3">
    <name type="scientific">Iris pallida</name>
    <name type="common">Sweet iris</name>
    <dbReference type="NCBI Taxonomy" id="29817"/>
    <lineage>
        <taxon>Eukaryota</taxon>
        <taxon>Viridiplantae</taxon>
        <taxon>Streptophyta</taxon>
        <taxon>Embryophyta</taxon>
        <taxon>Tracheophyta</taxon>
        <taxon>Spermatophyta</taxon>
        <taxon>Magnoliopsida</taxon>
        <taxon>Liliopsida</taxon>
        <taxon>Asparagales</taxon>
        <taxon>Iridaceae</taxon>
        <taxon>Iridoideae</taxon>
        <taxon>Irideae</taxon>
        <taxon>Iris</taxon>
    </lineage>
</organism>
<name>A0AAX6H5R8_IRIPA</name>
<dbReference type="EMBL" id="JANAVB010012376">
    <property type="protein sequence ID" value="KAJ6836132.1"/>
    <property type="molecule type" value="Genomic_DNA"/>
</dbReference>
<reference evidence="2" key="1">
    <citation type="journal article" date="2023" name="GigaByte">
        <title>Genome assembly of the bearded iris, Iris pallida Lam.</title>
        <authorList>
            <person name="Bruccoleri R.E."/>
            <person name="Oakeley E.J."/>
            <person name="Faust A.M.E."/>
            <person name="Altorfer M."/>
            <person name="Dessus-Babus S."/>
            <person name="Burckhardt D."/>
            <person name="Oertli M."/>
            <person name="Naumann U."/>
            <person name="Petersen F."/>
            <person name="Wong J."/>
        </authorList>
    </citation>
    <scope>NUCLEOTIDE SEQUENCE</scope>
    <source>
        <strain evidence="2">GSM-AAB239-AS_SAM_17_03QT</strain>
    </source>
</reference>
<evidence type="ECO:0000256" key="1">
    <source>
        <dbReference type="SAM" id="MobiDB-lite"/>
    </source>
</evidence>
<comment type="caution">
    <text evidence="2">The sequence shown here is derived from an EMBL/GenBank/DDBJ whole genome shotgun (WGS) entry which is preliminary data.</text>
</comment>
<sequence>MALPRLPRAPSPLRLDPPPPASHSLALHLHFLGETPLLRSCLPRPPLERWIFARAPRISPCRAIPDPSPPRRADADLHSSSSARGRLHTPSDRRDEFPSSSHRLDPDAILGARSAAATCANTPFRLSWMHWYYRFHQLRTPGEFSCDHS</sequence>
<accession>A0AAX6H5R8</accession>
<reference evidence="2" key="2">
    <citation type="submission" date="2023-04" db="EMBL/GenBank/DDBJ databases">
        <authorList>
            <person name="Bruccoleri R.E."/>
            <person name="Oakeley E.J."/>
            <person name="Faust A.-M."/>
            <person name="Dessus-Babus S."/>
            <person name="Altorfer M."/>
            <person name="Burckhardt D."/>
            <person name="Oertli M."/>
            <person name="Naumann U."/>
            <person name="Petersen F."/>
            <person name="Wong J."/>
        </authorList>
    </citation>
    <scope>NUCLEOTIDE SEQUENCE</scope>
    <source>
        <strain evidence="2">GSM-AAB239-AS_SAM_17_03QT</strain>
        <tissue evidence="2">Leaf</tissue>
    </source>
</reference>
<feature type="compositionally biased region" description="Basic and acidic residues" evidence="1">
    <location>
        <begin position="89"/>
        <end position="105"/>
    </location>
</feature>
<feature type="region of interest" description="Disordered" evidence="1">
    <location>
        <begin position="59"/>
        <end position="105"/>
    </location>
</feature>